<keyword evidence="1" id="KW-0472">Membrane</keyword>
<comment type="caution">
    <text evidence="2">The sequence shown here is derived from an EMBL/GenBank/DDBJ whole genome shotgun (WGS) entry which is preliminary data.</text>
</comment>
<evidence type="ECO:0000256" key="1">
    <source>
        <dbReference type="SAM" id="Phobius"/>
    </source>
</evidence>
<keyword evidence="1" id="KW-1133">Transmembrane helix</keyword>
<name>A0AAE0ZLH4_9GAST</name>
<sequence length="165" mass="18957">MAITFGITTLPTNPHQKSPLTCISNCNVQAFKNYSMTALLQPRTTAIPEKDEGFQIYHISYMWYSLTACLICIIIGLIVSSLSGSRDPKDVDPRLIVPVLDDIFPFYYLPEHTKKYYRFGIDHKGKFEKRFTMYLRSKDDAILKEAMPKFPIVARFYSLSLETAI</sequence>
<evidence type="ECO:0000313" key="3">
    <source>
        <dbReference type="Proteomes" id="UP001283361"/>
    </source>
</evidence>
<accession>A0AAE0ZLH4</accession>
<protein>
    <submittedName>
        <fullName evidence="2">Uncharacterized protein</fullName>
    </submittedName>
</protein>
<feature type="transmembrane region" description="Helical" evidence="1">
    <location>
        <begin position="61"/>
        <end position="79"/>
    </location>
</feature>
<reference evidence="2" key="1">
    <citation type="journal article" date="2023" name="G3 (Bethesda)">
        <title>A reference genome for the long-term kleptoplast-retaining sea slug Elysia crispata morphotype clarki.</title>
        <authorList>
            <person name="Eastman K.E."/>
            <person name="Pendleton A.L."/>
            <person name="Shaikh M.A."/>
            <person name="Suttiyut T."/>
            <person name="Ogas R."/>
            <person name="Tomko P."/>
            <person name="Gavelis G."/>
            <person name="Widhalm J.R."/>
            <person name="Wisecaver J.H."/>
        </authorList>
    </citation>
    <scope>NUCLEOTIDE SEQUENCE</scope>
    <source>
        <strain evidence="2">ECLA1</strain>
    </source>
</reference>
<dbReference type="EMBL" id="JAWDGP010003782">
    <property type="protein sequence ID" value="KAK3770951.1"/>
    <property type="molecule type" value="Genomic_DNA"/>
</dbReference>
<gene>
    <name evidence="2" type="ORF">RRG08_061834</name>
</gene>
<organism evidence="2 3">
    <name type="scientific">Elysia crispata</name>
    <name type="common">lettuce slug</name>
    <dbReference type="NCBI Taxonomy" id="231223"/>
    <lineage>
        <taxon>Eukaryota</taxon>
        <taxon>Metazoa</taxon>
        <taxon>Spiralia</taxon>
        <taxon>Lophotrochozoa</taxon>
        <taxon>Mollusca</taxon>
        <taxon>Gastropoda</taxon>
        <taxon>Heterobranchia</taxon>
        <taxon>Euthyneura</taxon>
        <taxon>Panpulmonata</taxon>
        <taxon>Sacoglossa</taxon>
        <taxon>Placobranchoidea</taxon>
        <taxon>Plakobranchidae</taxon>
        <taxon>Elysia</taxon>
    </lineage>
</organism>
<proteinExistence type="predicted"/>
<dbReference type="Proteomes" id="UP001283361">
    <property type="component" value="Unassembled WGS sequence"/>
</dbReference>
<keyword evidence="3" id="KW-1185">Reference proteome</keyword>
<keyword evidence="1" id="KW-0812">Transmembrane</keyword>
<evidence type="ECO:0000313" key="2">
    <source>
        <dbReference type="EMBL" id="KAK3770951.1"/>
    </source>
</evidence>
<dbReference type="AlphaFoldDB" id="A0AAE0ZLH4"/>